<dbReference type="RefSeq" id="WP_068333195.1">
    <property type="nucleotide sequence ID" value="NZ_LVHF01000029.1"/>
</dbReference>
<dbReference type="Proteomes" id="UP000078503">
    <property type="component" value="Unassembled WGS sequence"/>
</dbReference>
<dbReference type="Pfam" id="PF04073">
    <property type="entry name" value="tRNA_edit"/>
    <property type="match status" value="1"/>
</dbReference>
<evidence type="ECO:0000313" key="2">
    <source>
        <dbReference type="EMBL" id="OAN13121.1"/>
    </source>
</evidence>
<dbReference type="STRING" id="858640.A3K86_15770"/>
<sequence length="160" mass="17965">MAMAIKVGQFLCANHIDFSLTHHRHTDTSFSSAISAHIPPANMTKAVLLKTVADEYLLAVVPSNRRVMVEKVSMLTGKDYHMVSEYELSQVFQDCEPGAIPSLGGAYSVPMIVDDALLERDDWFIEAGDHESLIHLDKKQFTKVLRHCQHHNISSYNMPI</sequence>
<feature type="domain" description="YbaK/aminoacyl-tRNA synthetase-associated" evidence="1">
    <location>
        <begin position="24"/>
        <end position="142"/>
    </location>
</feature>
<dbReference type="CDD" id="cd04332">
    <property type="entry name" value="YbaK_like"/>
    <property type="match status" value="1"/>
</dbReference>
<dbReference type="OrthoDB" id="9786549at2"/>
<organism evidence="2 3">
    <name type="scientific">Photobacterium jeanii</name>
    <dbReference type="NCBI Taxonomy" id="858640"/>
    <lineage>
        <taxon>Bacteria</taxon>
        <taxon>Pseudomonadati</taxon>
        <taxon>Pseudomonadota</taxon>
        <taxon>Gammaproteobacteria</taxon>
        <taxon>Vibrionales</taxon>
        <taxon>Vibrionaceae</taxon>
        <taxon>Photobacterium</taxon>
    </lineage>
</organism>
<dbReference type="InterPro" id="IPR007214">
    <property type="entry name" value="YbaK/aa-tRNA-synth-assoc-dom"/>
</dbReference>
<name>A0A178K754_9GAMM</name>
<dbReference type="AlphaFoldDB" id="A0A178K754"/>
<dbReference type="InterPro" id="IPR036754">
    <property type="entry name" value="YbaK/aa-tRNA-synt-asso_dom_sf"/>
</dbReference>
<comment type="caution">
    <text evidence="2">The sequence shown here is derived from an EMBL/GenBank/DDBJ whole genome shotgun (WGS) entry which is preliminary data.</text>
</comment>
<dbReference type="Gene3D" id="3.90.960.10">
    <property type="entry name" value="YbaK/aminoacyl-tRNA synthetase-associated domain"/>
    <property type="match status" value="1"/>
</dbReference>
<keyword evidence="3" id="KW-1185">Reference proteome</keyword>
<gene>
    <name evidence="2" type="ORF">A3K86_15770</name>
</gene>
<evidence type="ECO:0000259" key="1">
    <source>
        <dbReference type="Pfam" id="PF04073"/>
    </source>
</evidence>
<protein>
    <submittedName>
        <fullName evidence="2">Deacylase</fullName>
    </submittedName>
</protein>
<proteinExistence type="predicted"/>
<dbReference type="EMBL" id="LVHF01000029">
    <property type="protein sequence ID" value="OAN13121.1"/>
    <property type="molecule type" value="Genomic_DNA"/>
</dbReference>
<accession>A0A178K754</accession>
<dbReference type="SUPFAM" id="SSF55826">
    <property type="entry name" value="YbaK/ProRS associated domain"/>
    <property type="match status" value="1"/>
</dbReference>
<evidence type="ECO:0000313" key="3">
    <source>
        <dbReference type="Proteomes" id="UP000078503"/>
    </source>
</evidence>
<reference evidence="2 3" key="1">
    <citation type="submission" date="2016-03" db="EMBL/GenBank/DDBJ databases">
        <title>Photobacterium proteolyticum sp. nov. a protease producing bacterium isolated from ocean sediments of Laizhou Bay.</title>
        <authorList>
            <person name="Li Y."/>
        </authorList>
    </citation>
    <scope>NUCLEOTIDE SEQUENCE [LARGE SCALE GENOMIC DNA]</scope>
    <source>
        <strain evidence="2 3">R-40508</strain>
    </source>
</reference>
<dbReference type="GO" id="GO:0002161">
    <property type="term" value="F:aminoacyl-tRNA deacylase activity"/>
    <property type="evidence" value="ECO:0007669"/>
    <property type="project" value="InterPro"/>
</dbReference>